<reference evidence="1 2" key="1">
    <citation type="submission" date="2020-09" db="EMBL/GenBank/DDBJ databases">
        <title>De no assembly of potato wild relative species, Solanum commersonii.</title>
        <authorList>
            <person name="Cho K."/>
        </authorList>
    </citation>
    <scope>NUCLEOTIDE SEQUENCE [LARGE SCALE GENOMIC DNA]</scope>
    <source>
        <strain evidence="1">LZ3.2</strain>
        <tissue evidence="1">Leaf</tissue>
    </source>
</reference>
<proteinExistence type="predicted"/>
<sequence length="76" mass="8951">MTKRMKKYKFTNYIESLPRCLLIDIVERIASGSFKDLMNFLNEVGNEPSVYQKSVGKFRILIQKSLHISIKMIQMH</sequence>
<dbReference type="Proteomes" id="UP000824120">
    <property type="component" value="Chromosome 12"/>
</dbReference>
<accession>A0A9J5W6U5</accession>
<comment type="caution">
    <text evidence="1">The sequence shown here is derived from an EMBL/GenBank/DDBJ whole genome shotgun (WGS) entry which is preliminary data.</text>
</comment>
<gene>
    <name evidence="1" type="ORF">H5410_061099</name>
</gene>
<protein>
    <submittedName>
        <fullName evidence="1">Uncharacterized protein</fullName>
    </submittedName>
</protein>
<name>A0A9J5W6U5_SOLCO</name>
<evidence type="ECO:0000313" key="2">
    <source>
        <dbReference type="Proteomes" id="UP000824120"/>
    </source>
</evidence>
<dbReference type="EMBL" id="JACXVP010000012">
    <property type="protein sequence ID" value="KAG5571333.1"/>
    <property type="molecule type" value="Genomic_DNA"/>
</dbReference>
<evidence type="ECO:0000313" key="1">
    <source>
        <dbReference type="EMBL" id="KAG5571333.1"/>
    </source>
</evidence>
<organism evidence="1 2">
    <name type="scientific">Solanum commersonii</name>
    <name type="common">Commerson's wild potato</name>
    <name type="synonym">Commerson's nightshade</name>
    <dbReference type="NCBI Taxonomy" id="4109"/>
    <lineage>
        <taxon>Eukaryota</taxon>
        <taxon>Viridiplantae</taxon>
        <taxon>Streptophyta</taxon>
        <taxon>Embryophyta</taxon>
        <taxon>Tracheophyta</taxon>
        <taxon>Spermatophyta</taxon>
        <taxon>Magnoliopsida</taxon>
        <taxon>eudicotyledons</taxon>
        <taxon>Gunneridae</taxon>
        <taxon>Pentapetalae</taxon>
        <taxon>asterids</taxon>
        <taxon>lamiids</taxon>
        <taxon>Solanales</taxon>
        <taxon>Solanaceae</taxon>
        <taxon>Solanoideae</taxon>
        <taxon>Solaneae</taxon>
        <taxon>Solanum</taxon>
    </lineage>
</organism>
<keyword evidence="2" id="KW-1185">Reference proteome</keyword>
<dbReference type="OrthoDB" id="1865546at2759"/>
<dbReference type="AlphaFoldDB" id="A0A9J5W6U5"/>